<evidence type="ECO:0000313" key="2">
    <source>
        <dbReference type="Proteomes" id="UP000248330"/>
    </source>
</evidence>
<protein>
    <recommendedName>
        <fullName evidence="3">DUF2280 domain-containing protein</fullName>
    </recommendedName>
</protein>
<dbReference type="OrthoDB" id="6464700at2"/>
<organism evidence="1 2">
    <name type="scientific">Sinimarinibacterium flocculans</name>
    <dbReference type="NCBI Taxonomy" id="985250"/>
    <lineage>
        <taxon>Bacteria</taxon>
        <taxon>Pseudomonadati</taxon>
        <taxon>Pseudomonadota</taxon>
        <taxon>Gammaproteobacteria</taxon>
        <taxon>Nevskiales</taxon>
        <taxon>Nevskiaceae</taxon>
        <taxon>Sinimarinibacterium</taxon>
    </lineage>
</organism>
<dbReference type="InterPro" id="IPR018738">
    <property type="entry name" value="DUF2280"/>
</dbReference>
<evidence type="ECO:0008006" key="3">
    <source>
        <dbReference type="Google" id="ProtNLM"/>
    </source>
</evidence>
<gene>
    <name evidence="1" type="ORF">C8D93_109203</name>
</gene>
<evidence type="ECO:0000313" key="1">
    <source>
        <dbReference type="EMBL" id="PXV65823.1"/>
    </source>
</evidence>
<name>A0A318E5Q3_9GAMM</name>
<dbReference type="Proteomes" id="UP000248330">
    <property type="component" value="Unassembled WGS sequence"/>
</dbReference>
<proteinExistence type="predicted"/>
<sequence length="148" mass="16744">MTGTPVKLTSEHKARIVQALACFDTPSDVVNTLKSEFGVEITRQRVQQYDPTTSAGRQCARQWRELFAATRERFVKSIAEIPIAHRAYRLRALQRMAERAERLKNYALAAQLHEQAAKECGDDYTNRTRIDAKVQATARTVILPVKAS</sequence>
<keyword evidence="2" id="KW-1185">Reference proteome</keyword>
<dbReference type="EMBL" id="QICN01000009">
    <property type="protein sequence ID" value="PXV65823.1"/>
    <property type="molecule type" value="Genomic_DNA"/>
</dbReference>
<comment type="caution">
    <text evidence="1">The sequence shown here is derived from an EMBL/GenBank/DDBJ whole genome shotgun (WGS) entry which is preliminary data.</text>
</comment>
<reference evidence="1 2" key="1">
    <citation type="submission" date="2018-04" db="EMBL/GenBank/DDBJ databases">
        <title>Genomic Encyclopedia of Type Strains, Phase IV (KMG-IV): sequencing the most valuable type-strain genomes for metagenomic binning, comparative biology and taxonomic classification.</title>
        <authorList>
            <person name="Goeker M."/>
        </authorList>
    </citation>
    <scope>NUCLEOTIDE SEQUENCE [LARGE SCALE GENOMIC DNA]</scope>
    <source>
        <strain evidence="1 2">DSM 104150</strain>
    </source>
</reference>
<dbReference type="AlphaFoldDB" id="A0A318E5Q3"/>
<dbReference type="Pfam" id="PF10045">
    <property type="entry name" value="DUF2280"/>
    <property type="match status" value="1"/>
</dbReference>
<accession>A0A318E5Q3</accession>